<dbReference type="AlphaFoldDB" id="A0AAD7MYM5"/>
<keyword evidence="2" id="KW-1185">Reference proteome</keyword>
<evidence type="ECO:0000313" key="2">
    <source>
        <dbReference type="Proteomes" id="UP001215598"/>
    </source>
</evidence>
<accession>A0AAD7MYM5</accession>
<evidence type="ECO:0000313" key="1">
    <source>
        <dbReference type="EMBL" id="KAJ7738721.1"/>
    </source>
</evidence>
<dbReference type="InterPro" id="IPR032675">
    <property type="entry name" value="LRR_dom_sf"/>
</dbReference>
<organism evidence="1 2">
    <name type="scientific">Mycena metata</name>
    <dbReference type="NCBI Taxonomy" id="1033252"/>
    <lineage>
        <taxon>Eukaryota</taxon>
        <taxon>Fungi</taxon>
        <taxon>Dikarya</taxon>
        <taxon>Basidiomycota</taxon>
        <taxon>Agaricomycotina</taxon>
        <taxon>Agaricomycetes</taxon>
        <taxon>Agaricomycetidae</taxon>
        <taxon>Agaricales</taxon>
        <taxon>Marasmiineae</taxon>
        <taxon>Mycenaceae</taxon>
        <taxon>Mycena</taxon>
    </lineage>
</organism>
<reference evidence="1" key="1">
    <citation type="submission" date="2023-03" db="EMBL/GenBank/DDBJ databases">
        <title>Massive genome expansion in bonnet fungi (Mycena s.s.) driven by repeated elements and novel gene families across ecological guilds.</title>
        <authorList>
            <consortium name="Lawrence Berkeley National Laboratory"/>
            <person name="Harder C.B."/>
            <person name="Miyauchi S."/>
            <person name="Viragh M."/>
            <person name="Kuo A."/>
            <person name="Thoen E."/>
            <person name="Andreopoulos B."/>
            <person name="Lu D."/>
            <person name="Skrede I."/>
            <person name="Drula E."/>
            <person name="Henrissat B."/>
            <person name="Morin E."/>
            <person name="Kohler A."/>
            <person name="Barry K."/>
            <person name="LaButti K."/>
            <person name="Morin E."/>
            <person name="Salamov A."/>
            <person name="Lipzen A."/>
            <person name="Mereny Z."/>
            <person name="Hegedus B."/>
            <person name="Baldrian P."/>
            <person name="Stursova M."/>
            <person name="Weitz H."/>
            <person name="Taylor A."/>
            <person name="Grigoriev I.V."/>
            <person name="Nagy L.G."/>
            <person name="Martin F."/>
            <person name="Kauserud H."/>
        </authorList>
    </citation>
    <scope>NUCLEOTIDE SEQUENCE</scope>
    <source>
        <strain evidence="1">CBHHK182m</strain>
    </source>
</reference>
<sequence>MLPKFTSLRTLVLSCRLYGEFPSLPFLRALYLNFTDFPSYANFAASMLNFAALRSLRLSNPTWRIAPENGNFEFPSLDLWSLHLEWNWHETAATAGVMRSVRTRKLILSPPIESEETPDFLSVTSQYLRDLGAHLHSLELDITHISRDDIAAFDFSPCSGLTHLQLNGACWLNPHDTLDELSVGLHSSVIDLLGAIIHHTSLRTLTLPIVTHVFSIRLPFTELAGLLDTPPFVGLHTIEFPVHHRPVDGFPRLAQLKALVQSAIPRRDGRQVICSRTPEFPRVLAGM</sequence>
<dbReference type="Gene3D" id="3.80.10.10">
    <property type="entry name" value="Ribonuclease Inhibitor"/>
    <property type="match status" value="1"/>
</dbReference>
<gene>
    <name evidence="1" type="ORF">B0H16DRAFT_1694685</name>
</gene>
<dbReference type="SUPFAM" id="SSF52047">
    <property type="entry name" value="RNI-like"/>
    <property type="match status" value="1"/>
</dbReference>
<comment type="caution">
    <text evidence="1">The sequence shown here is derived from an EMBL/GenBank/DDBJ whole genome shotgun (WGS) entry which is preliminary data.</text>
</comment>
<protein>
    <submittedName>
        <fullName evidence="1">Uncharacterized protein</fullName>
    </submittedName>
</protein>
<dbReference type="Proteomes" id="UP001215598">
    <property type="component" value="Unassembled WGS sequence"/>
</dbReference>
<proteinExistence type="predicted"/>
<name>A0AAD7MYM5_9AGAR</name>
<dbReference type="EMBL" id="JARKIB010000110">
    <property type="protein sequence ID" value="KAJ7738721.1"/>
    <property type="molecule type" value="Genomic_DNA"/>
</dbReference>